<dbReference type="CDD" id="cd05831">
    <property type="entry name" value="Ribosomal_P1"/>
    <property type="match status" value="1"/>
</dbReference>
<dbReference type="AlphaFoldDB" id="A0A0E0CYT0"/>
<dbReference type="eggNOG" id="KOG1762">
    <property type="taxonomic scope" value="Eukaryota"/>
</dbReference>
<dbReference type="HOGENOM" id="CLU_1247080_0_0_1"/>
<proteinExistence type="inferred from homology"/>
<keyword evidence="3" id="KW-0689">Ribosomal protein</keyword>
<feature type="compositionally biased region" description="Basic and acidic residues" evidence="5">
    <location>
        <begin position="73"/>
        <end position="83"/>
    </location>
</feature>
<keyword evidence="7" id="KW-1185">Reference proteome</keyword>
<comment type="similarity">
    <text evidence="1">Belongs to the eukaryotic ribosomal protein P1/P2 family.</text>
</comment>
<organism evidence="6">
    <name type="scientific">Oryza meridionalis</name>
    <dbReference type="NCBI Taxonomy" id="40149"/>
    <lineage>
        <taxon>Eukaryota</taxon>
        <taxon>Viridiplantae</taxon>
        <taxon>Streptophyta</taxon>
        <taxon>Embryophyta</taxon>
        <taxon>Tracheophyta</taxon>
        <taxon>Spermatophyta</taxon>
        <taxon>Magnoliopsida</taxon>
        <taxon>Liliopsida</taxon>
        <taxon>Poales</taxon>
        <taxon>Poaceae</taxon>
        <taxon>BOP clade</taxon>
        <taxon>Oryzoideae</taxon>
        <taxon>Oryzeae</taxon>
        <taxon>Oryzinae</taxon>
        <taxon>Oryza</taxon>
    </lineage>
</organism>
<dbReference type="FunFam" id="1.10.10.1410:FF:000002">
    <property type="entry name" value="60S acidic ribosomal protein P2"/>
    <property type="match status" value="1"/>
</dbReference>
<reference evidence="6" key="1">
    <citation type="submission" date="2015-04" db="UniProtKB">
        <authorList>
            <consortium name="EnsemblPlants"/>
        </authorList>
    </citation>
    <scope>IDENTIFICATION</scope>
</reference>
<sequence>MVGIPAHYPPNPRDIRPLPRLVEIHHSAAPPPLVFSSHSLLSRPVARRCSSSAATASASISIGGGGGQSSLPHRFEAAGREPDGDGVGGVGVEVDSGGGGSLRGGAAAGQAALVEEATATRGPLRYIGYDAYEVTCMLAALILQDDGIPITVHLSLDFFLCSFLFLVGFDRSEKIAALVKAANIKVEAYWPSLFAKLLEHRNVDDLILSVGSGKSPRPLIPS</sequence>
<evidence type="ECO:0000256" key="5">
    <source>
        <dbReference type="SAM" id="MobiDB-lite"/>
    </source>
</evidence>
<dbReference type="GO" id="GO:0002181">
    <property type="term" value="P:cytoplasmic translation"/>
    <property type="evidence" value="ECO:0007669"/>
    <property type="project" value="TreeGrafter"/>
</dbReference>
<protein>
    <submittedName>
        <fullName evidence="6">Uncharacterized protein</fullName>
    </submittedName>
</protein>
<evidence type="ECO:0000256" key="1">
    <source>
        <dbReference type="ARBA" id="ARBA00005436"/>
    </source>
</evidence>
<dbReference type="GO" id="GO:0043021">
    <property type="term" value="F:ribonucleoprotein complex binding"/>
    <property type="evidence" value="ECO:0007669"/>
    <property type="project" value="TreeGrafter"/>
</dbReference>
<evidence type="ECO:0000256" key="3">
    <source>
        <dbReference type="ARBA" id="ARBA00022980"/>
    </source>
</evidence>
<dbReference type="Gramene" id="OMERI03G11770.1">
    <property type="protein sequence ID" value="OMERI03G11770.1"/>
    <property type="gene ID" value="OMERI03G11770"/>
</dbReference>
<accession>A0A0E0CYT0</accession>
<dbReference type="GO" id="GO:0030295">
    <property type="term" value="F:protein kinase activator activity"/>
    <property type="evidence" value="ECO:0007669"/>
    <property type="project" value="TreeGrafter"/>
</dbReference>
<dbReference type="Gene3D" id="1.10.10.1410">
    <property type="match status" value="1"/>
</dbReference>
<name>A0A0E0CYT0_9ORYZ</name>
<evidence type="ECO:0000313" key="6">
    <source>
        <dbReference type="EnsemblPlants" id="OMERI03G11770.1"/>
    </source>
</evidence>
<dbReference type="Proteomes" id="UP000008021">
    <property type="component" value="Chromosome 3"/>
</dbReference>
<feature type="region of interest" description="Disordered" evidence="5">
    <location>
        <begin position="58"/>
        <end position="87"/>
    </location>
</feature>
<dbReference type="GO" id="GO:0022625">
    <property type="term" value="C:cytosolic large ribosomal subunit"/>
    <property type="evidence" value="ECO:0007669"/>
    <property type="project" value="TreeGrafter"/>
</dbReference>
<keyword evidence="4" id="KW-0687">Ribonucleoprotein</keyword>
<dbReference type="PANTHER" id="PTHR45696">
    <property type="entry name" value="60S ACIDIC RIBOSOMAL PROTEIN P1"/>
    <property type="match status" value="1"/>
</dbReference>
<dbReference type="EnsemblPlants" id="OMERI03G11770.1">
    <property type="protein sequence ID" value="OMERI03G11770.1"/>
    <property type="gene ID" value="OMERI03G11770"/>
</dbReference>
<dbReference type="PANTHER" id="PTHR45696:SF10">
    <property type="entry name" value="LARGE RIBOSOMAL SUBUNIT PROTEIN P1"/>
    <property type="match status" value="1"/>
</dbReference>
<dbReference type="GO" id="GO:0003735">
    <property type="term" value="F:structural constituent of ribosome"/>
    <property type="evidence" value="ECO:0007669"/>
    <property type="project" value="TreeGrafter"/>
</dbReference>
<dbReference type="Pfam" id="PF00428">
    <property type="entry name" value="Ribosomal_60s"/>
    <property type="match status" value="1"/>
</dbReference>
<reference evidence="6" key="2">
    <citation type="submission" date="2018-05" db="EMBL/GenBank/DDBJ databases">
        <title>OmerRS3 (Oryza meridionalis Reference Sequence Version 3).</title>
        <authorList>
            <person name="Zhang J."/>
            <person name="Kudrna D."/>
            <person name="Lee S."/>
            <person name="Talag J."/>
            <person name="Welchert J."/>
            <person name="Wing R.A."/>
        </authorList>
    </citation>
    <scope>NUCLEOTIDE SEQUENCE [LARGE SCALE GENOMIC DNA]</scope>
    <source>
        <strain evidence="6">cv. OR44</strain>
    </source>
</reference>
<comment type="subunit">
    <text evidence="2">P1 and P2 exist as dimers at the large ribosomal subunit.</text>
</comment>
<evidence type="ECO:0000256" key="4">
    <source>
        <dbReference type="ARBA" id="ARBA00023274"/>
    </source>
</evidence>
<evidence type="ECO:0000256" key="2">
    <source>
        <dbReference type="ARBA" id="ARBA00011266"/>
    </source>
</evidence>
<dbReference type="STRING" id="40149.A0A0E0CYT0"/>
<evidence type="ECO:0000313" key="7">
    <source>
        <dbReference type="Proteomes" id="UP000008021"/>
    </source>
</evidence>
<dbReference type="InterPro" id="IPR038716">
    <property type="entry name" value="P1/P2_N_sf"/>
</dbReference>